<sequence length="221" mass="23974">MKLYLLPALLSGPARILAHARMRRPLPAPRASLAVLGTAQYDGRASKQFAARLDHALLLWEAGRAGHIFTLGGRMPGDRFTEAQVGKAYLVERGVPASAVTEVPEGNDTRGSYAALVEHHHPGATLIVTDPNHALRAELLAHQAGIDALASPTRTSPTRFPGKTWWLTLSHETGGLMVVDVSRAFGRDNADRLEELLRGLQAGLRPSRRARHEKLAADKLD</sequence>
<dbReference type="EMBL" id="CP046453">
    <property type="protein sequence ID" value="QGU05180.1"/>
    <property type="molecule type" value="Genomic_DNA"/>
</dbReference>
<protein>
    <recommendedName>
        <fullName evidence="1">DUF218 domain-containing protein</fullName>
    </recommendedName>
</protein>
<dbReference type="Proteomes" id="UP000425178">
    <property type="component" value="Chromosome"/>
</dbReference>
<evidence type="ECO:0000259" key="1">
    <source>
        <dbReference type="Pfam" id="PF02698"/>
    </source>
</evidence>
<name>A0A6B8W5J2_9CORY</name>
<dbReference type="AlphaFoldDB" id="A0A6B8W5J2"/>
<dbReference type="Pfam" id="PF02698">
    <property type="entry name" value="DUF218"/>
    <property type="match status" value="1"/>
</dbReference>
<proteinExistence type="predicted"/>
<reference evidence="2 3" key="1">
    <citation type="journal article" date="2021" name="Int. J. Syst. Evol. Microbiol.">
        <title>Classification of three corynebacterial strains isolated from a small paddock in North Rhine-Westphalia: proposal of &lt;i&gt;Corynebacterium kalinowskii&lt;/i&gt; sp. nov., &lt;i&gt;Corynebacterium comes&lt;/i&gt; sp. nov. and &lt;i&gt;Corynebacterium occultum&lt;/i&gt; sp. nov.</title>
        <authorList>
            <person name="Schaffert L."/>
            <person name="Ruwe M."/>
            <person name="Milse J."/>
            <person name="Hanuschka K."/>
            <person name="Ortseifen V."/>
            <person name="Droste J."/>
            <person name="Brandt D."/>
            <person name="Schl L."/>
            <person name="Kutter Y."/>
            <person name="Vinke S."/>
            <person name="Vieh P."/>
            <person name="Jacob L."/>
            <person name="L N.C."/>
            <person name="Schulte-Berndt E."/>
            <person name="Hain C."/>
            <person name="Linder M."/>
            <person name="Schmidt P."/>
            <person name="Wollenschl L."/>
            <person name="Luttermann T."/>
            <person name="Thieme E."/>
            <person name="Hassa J."/>
            <person name="Haak M."/>
            <person name="Wittchen M."/>
            <person name="Mentz A."/>
            <person name="Persicke M."/>
            <person name="Busche T."/>
            <person name="R C."/>
        </authorList>
    </citation>
    <scope>NUCLEOTIDE SEQUENCE [LARGE SCALE GENOMIC DNA]</scope>
    <source>
        <strain evidence="2 3">2019</strain>
    </source>
</reference>
<feature type="domain" description="DUF218" evidence="1">
    <location>
        <begin position="34"/>
        <end position="165"/>
    </location>
</feature>
<evidence type="ECO:0000313" key="2">
    <source>
        <dbReference type="EMBL" id="QGU05180.1"/>
    </source>
</evidence>
<evidence type="ECO:0000313" key="3">
    <source>
        <dbReference type="Proteomes" id="UP000425178"/>
    </source>
</evidence>
<organism evidence="2 3">
    <name type="scientific">Corynebacterium comes</name>
    <dbReference type="NCBI Taxonomy" id="2675218"/>
    <lineage>
        <taxon>Bacteria</taxon>
        <taxon>Bacillati</taxon>
        <taxon>Actinomycetota</taxon>
        <taxon>Actinomycetes</taxon>
        <taxon>Mycobacteriales</taxon>
        <taxon>Corynebacteriaceae</taxon>
        <taxon>Corynebacterium</taxon>
    </lineage>
</organism>
<dbReference type="RefSeq" id="WP_156228654.1">
    <property type="nucleotide sequence ID" value="NZ_CP046453.1"/>
</dbReference>
<keyword evidence="3" id="KW-1185">Reference proteome</keyword>
<dbReference type="CDD" id="cd06259">
    <property type="entry name" value="YdcF-like"/>
    <property type="match status" value="1"/>
</dbReference>
<accession>A0A6B8W5J2</accession>
<dbReference type="InterPro" id="IPR003848">
    <property type="entry name" value="DUF218"/>
</dbReference>
<dbReference type="KEGG" id="ccoe:CETAM_09655"/>
<gene>
    <name evidence="2" type="ORF">CETAM_09655</name>
</gene>